<protein>
    <submittedName>
        <fullName evidence="1">Uncharacterized protein</fullName>
    </submittedName>
</protein>
<reference evidence="1" key="1">
    <citation type="submission" date="2014-09" db="EMBL/GenBank/DDBJ databases">
        <authorList>
            <person name="Magalhaes I.L.F."/>
            <person name="Oliveira U."/>
            <person name="Santos F.R."/>
            <person name="Vidigal T.H.D.A."/>
            <person name="Brescovit A.D."/>
            <person name="Santos A.J."/>
        </authorList>
    </citation>
    <scope>NUCLEOTIDE SEQUENCE</scope>
    <source>
        <tissue evidence="1">Shoot tissue taken approximately 20 cm above the soil surface</tissue>
    </source>
</reference>
<proteinExistence type="predicted"/>
<reference evidence="1" key="2">
    <citation type="journal article" date="2015" name="Data Brief">
        <title>Shoot transcriptome of the giant reed, Arundo donax.</title>
        <authorList>
            <person name="Barrero R.A."/>
            <person name="Guerrero F.D."/>
            <person name="Moolhuijzen P."/>
            <person name="Goolsby J.A."/>
            <person name="Tidwell J."/>
            <person name="Bellgard S.E."/>
            <person name="Bellgard M.I."/>
        </authorList>
    </citation>
    <scope>NUCLEOTIDE SEQUENCE</scope>
    <source>
        <tissue evidence="1">Shoot tissue taken approximately 20 cm above the soil surface</tissue>
    </source>
</reference>
<organism evidence="1">
    <name type="scientific">Arundo donax</name>
    <name type="common">Giant reed</name>
    <name type="synonym">Donax arundinaceus</name>
    <dbReference type="NCBI Taxonomy" id="35708"/>
    <lineage>
        <taxon>Eukaryota</taxon>
        <taxon>Viridiplantae</taxon>
        <taxon>Streptophyta</taxon>
        <taxon>Embryophyta</taxon>
        <taxon>Tracheophyta</taxon>
        <taxon>Spermatophyta</taxon>
        <taxon>Magnoliopsida</taxon>
        <taxon>Liliopsida</taxon>
        <taxon>Poales</taxon>
        <taxon>Poaceae</taxon>
        <taxon>PACMAD clade</taxon>
        <taxon>Arundinoideae</taxon>
        <taxon>Arundineae</taxon>
        <taxon>Arundo</taxon>
    </lineage>
</organism>
<sequence>MESWKRIRALKCDLSKTKQPMSQ</sequence>
<evidence type="ECO:0000313" key="1">
    <source>
        <dbReference type="EMBL" id="JAD18985.1"/>
    </source>
</evidence>
<dbReference type="EMBL" id="GBRH01278910">
    <property type="protein sequence ID" value="JAD18985.1"/>
    <property type="molecule type" value="Transcribed_RNA"/>
</dbReference>
<accession>A0A0A8Y1L7</accession>
<dbReference type="AlphaFoldDB" id="A0A0A8Y1L7"/>
<name>A0A0A8Y1L7_ARUDO</name>